<evidence type="ECO:0000256" key="1">
    <source>
        <dbReference type="ARBA" id="ARBA00001974"/>
    </source>
</evidence>
<reference evidence="4" key="2">
    <citation type="submission" date="2014-05" db="EMBL/GenBank/DDBJ databases">
        <title>The genome and life-stage specific transcriptomes of Globodera pallida elucidate key aspects of plant parasitism by a cyst nematode.</title>
        <authorList>
            <person name="Cotton J.A."/>
            <person name="Lilley C.J."/>
            <person name="Jones L.M."/>
            <person name="Kikuchi T."/>
            <person name="Reid A.J."/>
            <person name="Thorpe P."/>
            <person name="Tsai I.J."/>
            <person name="Beasley H."/>
            <person name="Blok V."/>
            <person name="Cock P.J.A."/>
            <person name="Van den Akker S.E."/>
            <person name="Holroyd N."/>
            <person name="Hunt M."/>
            <person name="Mantelin S."/>
            <person name="Naghra H."/>
            <person name="Pain A."/>
            <person name="Palomares-Rius J.E."/>
            <person name="Zarowiecki M."/>
            <person name="Berriman M."/>
            <person name="Jones J.T."/>
            <person name="Urwin P.E."/>
        </authorList>
    </citation>
    <scope>NUCLEOTIDE SEQUENCE [LARGE SCALE GENOMIC DNA]</scope>
    <source>
        <strain evidence="4">Lindley</strain>
    </source>
</reference>
<dbReference type="Gene3D" id="3.30.465.10">
    <property type="match status" value="1"/>
</dbReference>
<dbReference type="GO" id="GO:0005739">
    <property type="term" value="C:mitochondrion"/>
    <property type="evidence" value="ECO:0007669"/>
    <property type="project" value="TreeGrafter"/>
</dbReference>
<reference evidence="5" key="3">
    <citation type="submission" date="2016-06" db="UniProtKB">
        <authorList>
            <consortium name="WormBaseParasite"/>
        </authorList>
    </citation>
    <scope>IDENTIFICATION</scope>
</reference>
<dbReference type="Proteomes" id="UP000050741">
    <property type="component" value="Unassembled WGS sequence"/>
</dbReference>
<proteinExistence type="predicted"/>
<dbReference type="PROSITE" id="PS51387">
    <property type="entry name" value="FAD_PCMH"/>
    <property type="match status" value="1"/>
</dbReference>
<dbReference type="InterPro" id="IPR051264">
    <property type="entry name" value="FAD-oxidored/transferase_4"/>
</dbReference>
<comment type="cofactor">
    <cofactor evidence="1">
        <name>FAD</name>
        <dbReference type="ChEBI" id="CHEBI:57692"/>
    </cofactor>
</comment>
<dbReference type="Pfam" id="PF01565">
    <property type="entry name" value="FAD_binding_4"/>
    <property type="match status" value="1"/>
</dbReference>
<sequence length="196" mass="21557">MDLKLGKEFAELTDDDLRFFRGVVGEGSVKTDELDEYNVDFMSWYKGGKHWTGWRVHDEIVLSTKKITNTFLFDANSGVLDCDAEDADVRLAKDGFMVPIDLGAKGSCLIGGITATNAGGIRLIRYGSMHSHVLGMEVVVPDKHGTVLKLGSNLRKDNTDLHLHKLFVGSEGQLGVITRVQMLTVPKPTSVQCSFL</sequence>
<dbReference type="AlphaFoldDB" id="A0A183CIK1"/>
<dbReference type="InterPro" id="IPR016169">
    <property type="entry name" value="FAD-bd_PCMH_sub2"/>
</dbReference>
<dbReference type="PANTHER" id="PTHR43716:SF1">
    <property type="entry name" value="D-2-HYDROXYGLUTARATE DEHYDROGENASE, MITOCHONDRIAL"/>
    <property type="match status" value="1"/>
</dbReference>
<evidence type="ECO:0000313" key="5">
    <source>
        <dbReference type="WBParaSite" id="GPLIN_001270700"/>
    </source>
</evidence>
<keyword evidence="4" id="KW-1185">Reference proteome</keyword>
<feature type="domain" description="FAD-binding PCMH-type" evidence="3">
    <location>
        <begin position="47"/>
        <end position="187"/>
    </location>
</feature>
<dbReference type="WBParaSite" id="GPLIN_001270700">
    <property type="protein sequence ID" value="GPLIN_001270700"/>
    <property type="gene ID" value="GPLIN_001270700"/>
</dbReference>
<dbReference type="GO" id="GO:0071949">
    <property type="term" value="F:FAD binding"/>
    <property type="evidence" value="ECO:0007669"/>
    <property type="project" value="InterPro"/>
</dbReference>
<evidence type="ECO:0000313" key="4">
    <source>
        <dbReference type="Proteomes" id="UP000050741"/>
    </source>
</evidence>
<dbReference type="InterPro" id="IPR006094">
    <property type="entry name" value="Oxid_FAD_bind_N"/>
</dbReference>
<organism evidence="4 5">
    <name type="scientific">Globodera pallida</name>
    <name type="common">Potato cyst nematode worm</name>
    <name type="synonym">Heterodera pallida</name>
    <dbReference type="NCBI Taxonomy" id="36090"/>
    <lineage>
        <taxon>Eukaryota</taxon>
        <taxon>Metazoa</taxon>
        <taxon>Ecdysozoa</taxon>
        <taxon>Nematoda</taxon>
        <taxon>Chromadorea</taxon>
        <taxon>Rhabditida</taxon>
        <taxon>Tylenchina</taxon>
        <taxon>Tylenchomorpha</taxon>
        <taxon>Tylenchoidea</taxon>
        <taxon>Heteroderidae</taxon>
        <taxon>Heteroderinae</taxon>
        <taxon>Globodera</taxon>
    </lineage>
</organism>
<dbReference type="PANTHER" id="PTHR43716">
    <property type="entry name" value="D-2-HYDROXYGLUTARATE DEHYDROGENASE, MITOCHONDRIAL"/>
    <property type="match status" value="1"/>
</dbReference>
<accession>A0A183CIK1</accession>
<dbReference type="GO" id="GO:0016491">
    <property type="term" value="F:oxidoreductase activity"/>
    <property type="evidence" value="ECO:0007669"/>
    <property type="project" value="UniProtKB-KW"/>
</dbReference>
<dbReference type="SUPFAM" id="SSF56176">
    <property type="entry name" value="FAD-binding/transporter-associated domain-like"/>
    <property type="match status" value="1"/>
</dbReference>
<reference evidence="4" key="1">
    <citation type="submission" date="2013-12" db="EMBL/GenBank/DDBJ databases">
        <authorList>
            <person name="Aslett M."/>
        </authorList>
    </citation>
    <scope>NUCLEOTIDE SEQUENCE [LARGE SCALE GENOMIC DNA]</scope>
    <source>
        <strain evidence="4">Lindley</strain>
    </source>
</reference>
<name>A0A183CIK1_GLOPA</name>
<evidence type="ECO:0000256" key="2">
    <source>
        <dbReference type="ARBA" id="ARBA00023002"/>
    </source>
</evidence>
<evidence type="ECO:0000259" key="3">
    <source>
        <dbReference type="PROSITE" id="PS51387"/>
    </source>
</evidence>
<dbReference type="InterPro" id="IPR036318">
    <property type="entry name" value="FAD-bd_PCMH-like_sf"/>
</dbReference>
<protein>
    <submittedName>
        <fullName evidence="5">FAD-binding PCMH-type domain-containing protein</fullName>
    </submittedName>
</protein>
<dbReference type="InterPro" id="IPR016166">
    <property type="entry name" value="FAD-bd_PCMH"/>
</dbReference>
<keyword evidence="2" id="KW-0560">Oxidoreductase</keyword>